<keyword evidence="1" id="KW-0853">WD repeat</keyword>
<dbReference type="InterPro" id="IPR015943">
    <property type="entry name" value="WD40/YVTN_repeat-like_dom_sf"/>
</dbReference>
<gene>
    <name evidence="2" type="ordered locus">Saut_1090</name>
</gene>
<dbReference type="InterPro" id="IPR036322">
    <property type="entry name" value="WD40_repeat_dom_sf"/>
</dbReference>
<proteinExistence type="predicted"/>
<dbReference type="Proteomes" id="UP000007803">
    <property type="component" value="Chromosome"/>
</dbReference>
<dbReference type="AlphaFoldDB" id="E0USH5"/>
<dbReference type="PROSITE" id="PS50082">
    <property type="entry name" value="WD_REPEATS_2"/>
    <property type="match status" value="1"/>
</dbReference>
<dbReference type="SMART" id="SM00320">
    <property type="entry name" value="WD40"/>
    <property type="match status" value="5"/>
</dbReference>
<accession>E0USH5</accession>
<evidence type="ECO:0000313" key="3">
    <source>
        <dbReference type="Proteomes" id="UP000007803"/>
    </source>
</evidence>
<sequence>MKLVNSKSVVQSVVLLQILDDNTLVVVDANTTVRYFKHDSLELFGGFKVGINHERYKSSVVAYSQNGEYLATLSADCRESRLYNTQSKQMVTKVDRHHGEASCVGIDPLSRYMFSCGDDGKTFAIDVKSGKLVFTLPHHADTINDIAFTKNANWVATASYDRKISLFNLVTMSPKDKLIAHSAPVIKLNFFHKNKLVSVDKNSSAIIWDIYTGKVLQRLEGIHDEVTQMCISGDEQFLFLGTTLGYILLYDLNTYELISGKYIKMVSPITALEFDVELNYLIVGTDDGFLMQYDIYEGEERLKELLKRKDFAEIHKLAEYNPILTYTKVYKLISNLWKNTFKQAKIALQNGDKNKAMLLFNQFKNIPSKNRIIQKLIKDYVEFDKFLNFAKEGKLALAYNLVNTYPVYKESKIYQALEERWKKAFVQAQKYILQPKGIPKAKEILAPYRGISEKTKFVQEILTKGEIYKRLKDAIGQKEFKICFELIKRHPFLKEFPDYDALMTYGDTLYIQAHKYIKENNTHSALKLLQVLKVFSDFSEEAQELIQEIQTKQKFFNAVQDNDIATAYNMMAVSEDLLETDDGVILQQQWNNDVMKANKYAALGNVQDVYAVLKPYMKIESKYTSLATIFGWCYIVQLETALEQNIPQTVLEKGIKNYILSFGLQDQIEDYFESFKKKYPASKLNFELLKKGAISMWRPSMIVKSILD</sequence>
<organism evidence="2 3">
    <name type="scientific">Sulfurimonas autotrophica (strain ATCC BAA-671 / DSM 16294 / JCM 11897 / OK10)</name>
    <dbReference type="NCBI Taxonomy" id="563040"/>
    <lineage>
        <taxon>Bacteria</taxon>
        <taxon>Pseudomonadati</taxon>
        <taxon>Campylobacterota</taxon>
        <taxon>Epsilonproteobacteria</taxon>
        <taxon>Campylobacterales</taxon>
        <taxon>Sulfurimonadaceae</taxon>
        <taxon>Sulfurimonas</taxon>
    </lineage>
</organism>
<dbReference type="InterPro" id="IPR001680">
    <property type="entry name" value="WD40_rpt"/>
</dbReference>
<keyword evidence="3" id="KW-1185">Reference proteome</keyword>
<dbReference type="HOGENOM" id="CLU_023785_0_0_7"/>
<name>E0USH5_SULAO</name>
<dbReference type="SUPFAM" id="SSF50978">
    <property type="entry name" value="WD40 repeat-like"/>
    <property type="match status" value="1"/>
</dbReference>
<dbReference type="PANTHER" id="PTHR19879">
    <property type="entry name" value="TRANSCRIPTION INITIATION FACTOR TFIID"/>
    <property type="match status" value="1"/>
</dbReference>
<evidence type="ECO:0000313" key="2">
    <source>
        <dbReference type="EMBL" id="ADN09138.1"/>
    </source>
</evidence>
<dbReference type="EMBL" id="CP002205">
    <property type="protein sequence ID" value="ADN09138.1"/>
    <property type="molecule type" value="Genomic_DNA"/>
</dbReference>
<dbReference type="RefSeq" id="WP_013326894.1">
    <property type="nucleotide sequence ID" value="NC_014506.1"/>
</dbReference>
<protein>
    <submittedName>
        <fullName evidence="2">WD40 repeat, subgroup</fullName>
    </submittedName>
</protein>
<dbReference type="Gene3D" id="2.130.10.10">
    <property type="entry name" value="YVTN repeat-like/Quinoprotein amine dehydrogenase"/>
    <property type="match status" value="1"/>
</dbReference>
<reference evidence="3" key="1">
    <citation type="journal article" date="2010" name="Stand. Genomic Sci.">
        <title>Complete genome sequence of Sulfurimonas autotrophica type strain (OK10).</title>
        <authorList>
            <person name="Sikorski J."/>
            <person name="Munk C."/>
            <person name="Lapidus A."/>
            <person name="Djao O."/>
            <person name="Lucas S."/>
            <person name="Glavina Del Rio T."/>
            <person name="Nolan M."/>
            <person name="Tice H."/>
            <person name="Han C."/>
            <person name="Cheng J."/>
            <person name="Tapia R."/>
            <person name="Goodwin L."/>
            <person name="Pitluck S."/>
            <person name="Liolios K."/>
            <person name="Ivanova N."/>
            <person name="Mavromatis K."/>
            <person name="Mikhailova N."/>
            <person name="Pati A."/>
            <person name="Sims D."/>
            <person name="Meincke L."/>
            <person name="Brettin T."/>
            <person name="Detter J."/>
            <person name="Chen A."/>
            <person name="Palaniappan K."/>
            <person name="Land M."/>
            <person name="Hauser L."/>
            <person name="Chang Y."/>
            <person name="Jeffries C."/>
            <person name="Rohde M."/>
            <person name="Lang E."/>
            <person name="Spring S."/>
            <person name="Goker M."/>
            <person name="Woyke T."/>
            <person name="Bristow J."/>
            <person name="Eisen J."/>
            <person name="Markowitz V."/>
            <person name="Hugenholtz P."/>
            <person name="Kyrpides N."/>
            <person name="Klenk H."/>
        </authorList>
    </citation>
    <scope>NUCLEOTIDE SEQUENCE [LARGE SCALE GENOMIC DNA]</scope>
    <source>
        <strain evidence="3">ATCC BAA-671 / DSM 16294 / JCM 11897 / OK10</strain>
    </source>
</reference>
<dbReference type="KEGG" id="sua:Saut_1090"/>
<dbReference type="OrthoDB" id="5337252at2"/>
<dbReference type="eggNOG" id="COG2319">
    <property type="taxonomic scope" value="Bacteria"/>
</dbReference>
<dbReference type="PANTHER" id="PTHR19879:SF1">
    <property type="entry name" value="CANNONBALL-RELATED"/>
    <property type="match status" value="1"/>
</dbReference>
<evidence type="ECO:0000256" key="1">
    <source>
        <dbReference type="PROSITE-ProRule" id="PRU00221"/>
    </source>
</evidence>
<dbReference type="Pfam" id="PF00400">
    <property type="entry name" value="WD40"/>
    <property type="match status" value="1"/>
</dbReference>
<dbReference type="STRING" id="563040.Saut_1090"/>
<dbReference type="GO" id="GO:0006367">
    <property type="term" value="P:transcription initiation at RNA polymerase II promoter"/>
    <property type="evidence" value="ECO:0007669"/>
    <property type="project" value="TreeGrafter"/>
</dbReference>
<feature type="repeat" description="WD" evidence="1">
    <location>
        <begin position="136"/>
        <end position="169"/>
    </location>
</feature>